<evidence type="ECO:0000313" key="3">
    <source>
        <dbReference type="Proteomes" id="UP001352223"/>
    </source>
</evidence>
<feature type="domain" description="DUF6895" evidence="1">
    <location>
        <begin position="14"/>
        <end position="294"/>
    </location>
</feature>
<proteinExistence type="predicted"/>
<comment type="caution">
    <text evidence="2">The sequence shown here is derived from an EMBL/GenBank/DDBJ whole genome shotgun (WGS) entry which is preliminary data.</text>
</comment>
<sequence>MSHPPADVAHAVGSRALRWLHANRHYGDLSELPDADLSADRGAYKALGETALAASLVLRSGAAGTSELTLARELLDHCWQQAGEGSLLYERLLRYPLKTDPLETYAHFIRGGFRNRELDELLAHTVTLRSTHASEHVPNRRLGVANAIRVSGLDRGAGTPQWTELTRATWLGSTPDPWHIDWLTAYAVTHTVYHLTDWGRLPTGLPADLAGYLRDWLPVWTDIWSEAGHWDLMAELMIVDMCLPDAHVDPEDWRRLAEVQHEDGMVPRDDQPVADDPAQRFDDHQHPTIVAVIAGNLALTRALESTRPS</sequence>
<evidence type="ECO:0000259" key="1">
    <source>
        <dbReference type="Pfam" id="PF21836"/>
    </source>
</evidence>
<dbReference type="InterPro" id="IPR054190">
    <property type="entry name" value="DUF6895"/>
</dbReference>
<reference evidence="2 3" key="1">
    <citation type="submission" date="2022-10" db="EMBL/GenBank/DDBJ databases">
        <authorList>
            <person name="Xie J."/>
            <person name="Shen N."/>
        </authorList>
    </citation>
    <scope>NUCLEOTIDE SEQUENCE [LARGE SCALE GENOMIC DNA]</scope>
    <source>
        <strain evidence="2 3">DSM 41681</strain>
    </source>
</reference>
<protein>
    <recommendedName>
        <fullName evidence="1">DUF6895 domain-containing protein</fullName>
    </recommendedName>
</protein>
<keyword evidence="3" id="KW-1185">Reference proteome</keyword>
<name>A0ABU6C8J4_9ACTN</name>
<evidence type="ECO:0000313" key="2">
    <source>
        <dbReference type="EMBL" id="MEB3961030.1"/>
    </source>
</evidence>
<dbReference type="EMBL" id="JAOZYB010000075">
    <property type="protein sequence ID" value="MEB3961030.1"/>
    <property type="molecule type" value="Genomic_DNA"/>
</dbReference>
<accession>A0ABU6C8J4</accession>
<dbReference type="Pfam" id="PF21836">
    <property type="entry name" value="DUF6895"/>
    <property type="match status" value="1"/>
</dbReference>
<dbReference type="Proteomes" id="UP001352223">
    <property type="component" value="Unassembled WGS sequence"/>
</dbReference>
<gene>
    <name evidence="2" type="ORF">OKJ48_12355</name>
</gene>
<dbReference type="RefSeq" id="WP_324768231.1">
    <property type="nucleotide sequence ID" value="NZ_BAAATS010000045.1"/>
</dbReference>
<organism evidence="2 3">
    <name type="scientific">Streptomyces kunmingensis</name>
    <dbReference type="NCBI Taxonomy" id="68225"/>
    <lineage>
        <taxon>Bacteria</taxon>
        <taxon>Bacillati</taxon>
        <taxon>Actinomycetota</taxon>
        <taxon>Actinomycetes</taxon>
        <taxon>Kitasatosporales</taxon>
        <taxon>Streptomycetaceae</taxon>
        <taxon>Streptomyces</taxon>
    </lineage>
</organism>